<dbReference type="GO" id="GO:0009360">
    <property type="term" value="C:DNA polymerase III complex"/>
    <property type="evidence" value="ECO:0007669"/>
    <property type="project" value="InterPro"/>
</dbReference>
<dbReference type="InterPro" id="IPR008921">
    <property type="entry name" value="DNA_pol3_clamp-load_cplx_C"/>
</dbReference>
<protein>
    <recommendedName>
        <fullName evidence="2">DNA polymerase III subunit delta'</fullName>
        <ecNumber evidence="1">2.7.7.7</ecNumber>
    </recommendedName>
</protein>
<dbReference type="Pfam" id="PF13177">
    <property type="entry name" value="DNA_pol3_delta2"/>
    <property type="match status" value="1"/>
</dbReference>
<dbReference type="Pfam" id="PF09115">
    <property type="entry name" value="DNApol3-delta_C"/>
    <property type="match status" value="1"/>
</dbReference>
<accession>A0A1E5E3T6</accession>
<evidence type="ECO:0000256" key="1">
    <source>
        <dbReference type="ARBA" id="ARBA00012417"/>
    </source>
</evidence>
<evidence type="ECO:0000259" key="8">
    <source>
        <dbReference type="Pfam" id="PF09115"/>
    </source>
</evidence>
<feature type="domain" description="DNA polymerase III delta subunit C-terminal" evidence="8">
    <location>
        <begin position="224"/>
        <end position="319"/>
    </location>
</feature>
<dbReference type="SUPFAM" id="SSF52540">
    <property type="entry name" value="P-loop containing nucleoside triphosphate hydrolases"/>
    <property type="match status" value="1"/>
</dbReference>
<comment type="caution">
    <text evidence="9">The sequence shown here is derived from an EMBL/GenBank/DDBJ whole genome shotgun (WGS) entry which is preliminary data.</text>
</comment>
<dbReference type="NCBIfam" id="TIGR00678">
    <property type="entry name" value="holB"/>
    <property type="match status" value="1"/>
</dbReference>
<keyword evidence="10" id="KW-1185">Reference proteome</keyword>
<keyword evidence="3" id="KW-0808">Transferase</keyword>
<dbReference type="Gene3D" id="3.40.50.300">
    <property type="entry name" value="P-loop containing nucleotide triphosphate hydrolases"/>
    <property type="match status" value="1"/>
</dbReference>
<dbReference type="InterPro" id="IPR050238">
    <property type="entry name" value="DNA_Rep/Repair_Clamp_Loader"/>
</dbReference>
<dbReference type="GO" id="GO:0006261">
    <property type="term" value="P:DNA-templated DNA replication"/>
    <property type="evidence" value="ECO:0007669"/>
    <property type="project" value="TreeGrafter"/>
</dbReference>
<dbReference type="InterPro" id="IPR015199">
    <property type="entry name" value="DNA_pol_III_delta_C"/>
</dbReference>
<keyword evidence="6" id="KW-0239">DNA-directed DNA polymerase</keyword>
<organism evidence="9 10">
    <name type="scientific">Vibrio rumoiensis 1S-45</name>
    <dbReference type="NCBI Taxonomy" id="1188252"/>
    <lineage>
        <taxon>Bacteria</taxon>
        <taxon>Pseudomonadati</taxon>
        <taxon>Pseudomonadota</taxon>
        <taxon>Gammaproteobacteria</taxon>
        <taxon>Vibrionales</taxon>
        <taxon>Vibrionaceae</taxon>
        <taxon>Vibrio</taxon>
    </lineage>
</organism>
<gene>
    <name evidence="9" type="ORF">A1QC_00730</name>
</gene>
<dbReference type="GO" id="GO:0003887">
    <property type="term" value="F:DNA-directed DNA polymerase activity"/>
    <property type="evidence" value="ECO:0007669"/>
    <property type="project" value="UniProtKB-KW"/>
</dbReference>
<dbReference type="SUPFAM" id="SSF48019">
    <property type="entry name" value="post-AAA+ oligomerization domain-like"/>
    <property type="match status" value="1"/>
</dbReference>
<proteinExistence type="predicted"/>
<dbReference type="InterPro" id="IPR004622">
    <property type="entry name" value="DNA_pol_HolB"/>
</dbReference>
<name>A0A1E5E3T6_9VIBR</name>
<dbReference type="EC" id="2.7.7.7" evidence="1"/>
<dbReference type="Proteomes" id="UP000094070">
    <property type="component" value="Unassembled WGS sequence"/>
</dbReference>
<dbReference type="InterPro" id="IPR027417">
    <property type="entry name" value="P-loop_NTPase"/>
</dbReference>
<evidence type="ECO:0000256" key="3">
    <source>
        <dbReference type="ARBA" id="ARBA00022679"/>
    </source>
</evidence>
<evidence type="ECO:0000256" key="5">
    <source>
        <dbReference type="ARBA" id="ARBA00022705"/>
    </source>
</evidence>
<evidence type="ECO:0000313" key="10">
    <source>
        <dbReference type="Proteomes" id="UP000094070"/>
    </source>
</evidence>
<evidence type="ECO:0000256" key="6">
    <source>
        <dbReference type="ARBA" id="ARBA00022932"/>
    </source>
</evidence>
<dbReference type="PANTHER" id="PTHR11669">
    <property type="entry name" value="REPLICATION FACTOR C / DNA POLYMERASE III GAMMA-TAU SUBUNIT"/>
    <property type="match status" value="1"/>
</dbReference>
<keyword evidence="5" id="KW-0235">DNA replication</keyword>
<dbReference type="PANTHER" id="PTHR11669:SF8">
    <property type="entry name" value="DNA POLYMERASE III SUBUNIT DELTA"/>
    <property type="match status" value="1"/>
</dbReference>
<keyword evidence="4" id="KW-0548">Nucleotidyltransferase</keyword>
<dbReference type="STRING" id="1188252.A1QC_00730"/>
<reference evidence="9 10" key="1">
    <citation type="journal article" date="2012" name="Science">
        <title>Ecological populations of bacteria act as socially cohesive units of antibiotic production and resistance.</title>
        <authorList>
            <person name="Cordero O.X."/>
            <person name="Wildschutte H."/>
            <person name="Kirkup B."/>
            <person name="Proehl S."/>
            <person name="Ngo L."/>
            <person name="Hussain F."/>
            <person name="Le Roux F."/>
            <person name="Mincer T."/>
            <person name="Polz M.F."/>
        </authorList>
    </citation>
    <scope>NUCLEOTIDE SEQUENCE [LARGE SCALE GENOMIC DNA]</scope>
    <source>
        <strain evidence="9 10">1S-45</strain>
    </source>
</reference>
<dbReference type="EMBL" id="AJYK02000043">
    <property type="protein sequence ID" value="OEF27000.1"/>
    <property type="molecule type" value="Genomic_DNA"/>
</dbReference>
<dbReference type="Gene3D" id="1.20.272.10">
    <property type="match status" value="1"/>
</dbReference>
<dbReference type="GO" id="GO:0008408">
    <property type="term" value="F:3'-5' exonuclease activity"/>
    <property type="evidence" value="ECO:0007669"/>
    <property type="project" value="InterPro"/>
</dbReference>
<dbReference type="AlphaFoldDB" id="A0A1E5E3T6"/>
<comment type="catalytic activity">
    <reaction evidence="7">
        <text>DNA(n) + a 2'-deoxyribonucleoside 5'-triphosphate = DNA(n+1) + diphosphate</text>
        <dbReference type="Rhea" id="RHEA:22508"/>
        <dbReference type="Rhea" id="RHEA-COMP:17339"/>
        <dbReference type="Rhea" id="RHEA-COMP:17340"/>
        <dbReference type="ChEBI" id="CHEBI:33019"/>
        <dbReference type="ChEBI" id="CHEBI:61560"/>
        <dbReference type="ChEBI" id="CHEBI:173112"/>
        <dbReference type="EC" id="2.7.7.7"/>
    </reaction>
</comment>
<evidence type="ECO:0000256" key="7">
    <source>
        <dbReference type="ARBA" id="ARBA00049244"/>
    </source>
</evidence>
<dbReference type="eggNOG" id="COG0470">
    <property type="taxonomic scope" value="Bacteria"/>
</dbReference>
<dbReference type="GO" id="GO:0003677">
    <property type="term" value="F:DNA binding"/>
    <property type="evidence" value="ECO:0007669"/>
    <property type="project" value="InterPro"/>
</dbReference>
<sequence length="323" mass="36830">MNELYPWLLPLWQRWKTTLKQGSIPHSMLCCAAPGTGIEHVITKLSSAIVCKNADDEACGFCHSCELSQSGHHPDIHWVLPEKEGKGINVEQIREANRKAMESSQLGGKRVIIINPAELMNESASNALLKTLETPPEKCVFILITSDKHKLLPTIISRCQSWQLPPVKPQVLMDWLQEQPVLSSNNPIDWFCLKMYAQSPVSALEFLEKDKHAQWETLLELTAKTLKHQSLPLAELQTFFKSDPIEKVSWLTYLFSDIQKAHFNVLELQAPPIFHEMVELVSYQSAYSHFHHLQQLHHSLKTSSGLNAELLIVDWFISLIEDR</sequence>
<evidence type="ECO:0000256" key="2">
    <source>
        <dbReference type="ARBA" id="ARBA00014363"/>
    </source>
</evidence>
<evidence type="ECO:0000313" key="9">
    <source>
        <dbReference type="EMBL" id="OEF27000.1"/>
    </source>
</evidence>
<evidence type="ECO:0000256" key="4">
    <source>
        <dbReference type="ARBA" id="ARBA00022695"/>
    </source>
</evidence>